<dbReference type="Gene3D" id="3.90.1280.10">
    <property type="entry name" value="HSP33 redox switch-like"/>
    <property type="match status" value="1"/>
</dbReference>
<comment type="subcellular location">
    <subcellularLocation>
        <location evidence="6">Cytoplasm</location>
    </subcellularLocation>
</comment>
<proteinExistence type="inferred from homology"/>
<dbReference type="PANTHER" id="PTHR30111:SF1">
    <property type="entry name" value="33 KDA CHAPERONIN"/>
    <property type="match status" value="1"/>
</dbReference>
<keyword evidence="3 6" id="KW-1015">Disulfide bond</keyword>
<keyword evidence="5 6" id="KW-0676">Redox-active center</keyword>
<dbReference type="EMBL" id="FRAD01000018">
    <property type="protein sequence ID" value="SHK22875.1"/>
    <property type="molecule type" value="Genomic_DNA"/>
</dbReference>
<evidence type="ECO:0000256" key="2">
    <source>
        <dbReference type="ARBA" id="ARBA00022833"/>
    </source>
</evidence>
<dbReference type="GO" id="GO:0005737">
    <property type="term" value="C:cytoplasm"/>
    <property type="evidence" value="ECO:0007669"/>
    <property type="project" value="UniProtKB-SubCell"/>
</dbReference>
<comment type="function">
    <text evidence="6">Redox regulated molecular chaperone. Protects both thermally unfolding and oxidatively damaged proteins from irreversible aggregation. Plays an important role in the bacterial defense system toward oxidative stress.</text>
</comment>
<dbReference type="SUPFAM" id="SSF118352">
    <property type="entry name" value="HSP33 redox switch-like"/>
    <property type="match status" value="1"/>
</dbReference>
<keyword evidence="4 6" id="KW-0143">Chaperone</keyword>
<organism evidence="7 8">
    <name type="scientific">Hathewaya proteolytica DSM 3090</name>
    <dbReference type="NCBI Taxonomy" id="1121331"/>
    <lineage>
        <taxon>Bacteria</taxon>
        <taxon>Bacillati</taxon>
        <taxon>Bacillota</taxon>
        <taxon>Clostridia</taxon>
        <taxon>Eubacteriales</taxon>
        <taxon>Clostridiaceae</taxon>
        <taxon>Hathewaya</taxon>
    </lineage>
</organism>
<gene>
    <name evidence="6" type="primary">hslO</name>
    <name evidence="7" type="ORF">SAMN02745248_02092</name>
</gene>
<protein>
    <recommendedName>
        <fullName evidence="6">33 kDa chaperonin</fullName>
    </recommendedName>
    <alternativeName>
        <fullName evidence="6">Heat shock protein 33 homolog</fullName>
        <shortName evidence="6">HSP33</shortName>
    </alternativeName>
</protein>
<dbReference type="SUPFAM" id="SSF64397">
    <property type="entry name" value="Hsp33 domain"/>
    <property type="match status" value="1"/>
</dbReference>
<sequence>MKDELIRATACNGQVRILGAVTTELVNKAVKIHNTSATASAAMGRMLTAGVIMGSMLKSDKDKLSLKIDGKGPAGGVLVTAYSDGHVKGYMGNPKVDLPLNDKNKLDVAGIIGKDGELVVMRDMGLREPYIGRVPIYTGEIAEDIAYYYTVSEQTPSAVALGVLVDTDLSIKAAGGFIIQMLPNSDELLSDVITYRLEETPAVTEMISQGKSMVDILRFIFDGMELQVLETSTPEYRCDCSRDKVEKALISIGKSELENIIIDDKSENIRCEFCGTEYQFAPEDLKNLLNEIK</sequence>
<keyword evidence="1 6" id="KW-0963">Cytoplasm</keyword>
<dbReference type="GO" id="GO:0051082">
    <property type="term" value="F:unfolded protein binding"/>
    <property type="evidence" value="ECO:0007669"/>
    <property type="project" value="UniProtKB-UniRule"/>
</dbReference>
<dbReference type="RefSeq" id="WP_072904032.1">
    <property type="nucleotide sequence ID" value="NZ_FRAD01000018.1"/>
</dbReference>
<dbReference type="Pfam" id="PF01430">
    <property type="entry name" value="HSP33"/>
    <property type="match status" value="1"/>
</dbReference>
<dbReference type="STRING" id="1121331.SAMN02745248_02092"/>
<comment type="PTM">
    <text evidence="6">Under oxidizing conditions two disulfide bonds are formed involving the reactive cysteines. Under reducing conditions zinc is bound to the reactive cysteines and the protein is inactive.</text>
</comment>
<dbReference type="PANTHER" id="PTHR30111">
    <property type="entry name" value="33 KDA CHAPERONIN"/>
    <property type="match status" value="1"/>
</dbReference>
<dbReference type="InterPro" id="IPR016153">
    <property type="entry name" value="Heat_shock_Hsp33_N"/>
</dbReference>
<dbReference type="GO" id="GO:0042026">
    <property type="term" value="P:protein refolding"/>
    <property type="evidence" value="ECO:0007669"/>
    <property type="project" value="TreeGrafter"/>
</dbReference>
<dbReference type="Proteomes" id="UP000183952">
    <property type="component" value="Unassembled WGS sequence"/>
</dbReference>
<dbReference type="Gene3D" id="3.55.30.10">
    <property type="entry name" value="Hsp33 domain"/>
    <property type="match status" value="1"/>
</dbReference>
<evidence type="ECO:0000313" key="7">
    <source>
        <dbReference type="EMBL" id="SHK22875.1"/>
    </source>
</evidence>
<keyword evidence="8" id="KW-1185">Reference proteome</keyword>
<dbReference type="CDD" id="cd00498">
    <property type="entry name" value="Hsp33"/>
    <property type="match status" value="1"/>
</dbReference>
<evidence type="ECO:0000256" key="5">
    <source>
        <dbReference type="ARBA" id="ARBA00023284"/>
    </source>
</evidence>
<evidence type="ECO:0000256" key="3">
    <source>
        <dbReference type="ARBA" id="ARBA00023157"/>
    </source>
</evidence>
<evidence type="ECO:0000256" key="6">
    <source>
        <dbReference type="HAMAP-Rule" id="MF_00117"/>
    </source>
</evidence>
<feature type="disulfide bond" description="Redox-active" evidence="6">
    <location>
        <begin position="271"/>
        <end position="274"/>
    </location>
</feature>
<dbReference type="PIRSF" id="PIRSF005261">
    <property type="entry name" value="Heat_shock_Hsp33"/>
    <property type="match status" value="1"/>
</dbReference>
<dbReference type="AlphaFoldDB" id="A0A1M6QRT7"/>
<feature type="disulfide bond" description="Redox-active" evidence="6">
    <location>
        <begin position="238"/>
        <end position="240"/>
    </location>
</feature>
<evidence type="ECO:0000256" key="4">
    <source>
        <dbReference type="ARBA" id="ARBA00023186"/>
    </source>
</evidence>
<dbReference type="GO" id="GO:0044183">
    <property type="term" value="F:protein folding chaperone"/>
    <property type="evidence" value="ECO:0007669"/>
    <property type="project" value="TreeGrafter"/>
</dbReference>
<dbReference type="InterPro" id="IPR000397">
    <property type="entry name" value="Heat_shock_Hsp33"/>
</dbReference>
<evidence type="ECO:0000313" key="8">
    <source>
        <dbReference type="Proteomes" id="UP000183952"/>
    </source>
</evidence>
<dbReference type="OrthoDB" id="9776534at2"/>
<dbReference type="NCBIfam" id="NF001033">
    <property type="entry name" value="PRK00114.1"/>
    <property type="match status" value="1"/>
</dbReference>
<comment type="similarity">
    <text evidence="6">Belongs to the HSP33 family.</text>
</comment>
<dbReference type="InterPro" id="IPR016154">
    <property type="entry name" value="Heat_shock_Hsp33_C"/>
</dbReference>
<reference evidence="7 8" key="1">
    <citation type="submission" date="2016-11" db="EMBL/GenBank/DDBJ databases">
        <authorList>
            <person name="Jaros S."/>
            <person name="Januszkiewicz K."/>
            <person name="Wedrychowicz H."/>
        </authorList>
    </citation>
    <scope>NUCLEOTIDE SEQUENCE [LARGE SCALE GENOMIC DNA]</scope>
    <source>
        <strain evidence="7 8">DSM 3090</strain>
    </source>
</reference>
<evidence type="ECO:0000256" key="1">
    <source>
        <dbReference type="ARBA" id="ARBA00022490"/>
    </source>
</evidence>
<name>A0A1M6QRT7_9CLOT</name>
<accession>A0A1M6QRT7</accession>
<dbReference type="HAMAP" id="MF_00117">
    <property type="entry name" value="HslO"/>
    <property type="match status" value="1"/>
</dbReference>
<keyword evidence="2 6" id="KW-0862">Zinc</keyword>